<dbReference type="Proteomes" id="UP000276103">
    <property type="component" value="Unassembled WGS sequence"/>
</dbReference>
<dbReference type="EMBL" id="RSCM01000001">
    <property type="protein sequence ID" value="RUS99439.1"/>
    <property type="molecule type" value="Genomic_DNA"/>
</dbReference>
<dbReference type="Pfam" id="PF01344">
    <property type="entry name" value="Kelch_1"/>
    <property type="match status" value="1"/>
</dbReference>
<gene>
    <name evidence="1" type="ORF">DSM107003_00230</name>
</gene>
<dbReference type="SMART" id="SM00612">
    <property type="entry name" value="Kelch"/>
    <property type="match status" value="4"/>
</dbReference>
<dbReference type="SUPFAM" id="SSF117281">
    <property type="entry name" value="Kelch motif"/>
    <property type="match status" value="2"/>
</dbReference>
<proteinExistence type="predicted"/>
<reference evidence="1 2" key="1">
    <citation type="journal article" date="2019" name="Genome Biol. Evol.">
        <title>Day and night: Metabolic profiles and evolutionary relationships of six axenic non-marine cyanobacteria.</title>
        <authorList>
            <person name="Will S.E."/>
            <person name="Henke P."/>
            <person name="Boedeker C."/>
            <person name="Huang S."/>
            <person name="Brinkmann H."/>
            <person name="Rohde M."/>
            <person name="Jarek M."/>
            <person name="Friedl T."/>
            <person name="Seufert S."/>
            <person name="Schumacher M."/>
            <person name="Overmann J."/>
            <person name="Neumann-Schaal M."/>
            <person name="Petersen J."/>
        </authorList>
    </citation>
    <scope>NUCLEOTIDE SEQUENCE [LARGE SCALE GENOMIC DNA]</scope>
    <source>
        <strain evidence="1 2">SAG 1403-4b</strain>
    </source>
</reference>
<evidence type="ECO:0008006" key="3">
    <source>
        <dbReference type="Google" id="ProtNLM"/>
    </source>
</evidence>
<accession>A0A3S1C9M3</accession>
<sequence length="363" mass="40810">MASITQTLENWTLPHKLWKTVAPLPTPLLESATAVINNQLYIFGGFTFRWQATKDVFVYNLEANQWTKLGEMPTPITHINAVLDESRVWFAGGFVGNHPGPTTDAIWQYDAIANSWTEGIPLPQPRAGGGLQIIHNKLHYFGGFAADRDTTCGEHWSLSLDGGTEWIEKAPLPNPRGHVSSATIGEKIYAIGGQHRHDTNPVDVDSVHVYDWEKDTWLELASLPEPRSHFEPSTFVVDNYIVIIGGRNNQNPHLLSEKLTDIFAHENDKLIDDFPLQIFLVLKDSIKGSKYYTDLIPKITIYDIKLDTWTELASLPTNLYACMANVISKWLVVTGGGRNRHSNMQSRTLLNQSLIDIVKNRSK</sequence>
<comment type="caution">
    <text evidence="1">The sequence shown here is derived from an EMBL/GenBank/DDBJ whole genome shotgun (WGS) entry which is preliminary data.</text>
</comment>
<dbReference type="Pfam" id="PF24681">
    <property type="entry name" value="Kelch_KLHDC2_KLHL20_DRC7"/>
    <property type="match status" value="1"/>
</dbReference>
<evidence type="ECO:0000313" key="2">
    <source>
        <dbReference type="Proteomes" id="UP000276103"/>
    </source>
</evidence>
<dbReference type="PANTHER" id="PTHR46773">
    <property type="match status" value="1"/>
</dbReference>
<dbReference type="OrthoDB" id="9770043at2"/>
<organism evidence="1 2">
    <name type="scientific">Trichormus variabilis SAG 1403-4b</name>
    <dbReference type="NCBI Taxonomy" id="447716"/>
    <lineage>
        <taxon>Bacteria</taxon>
        <taxon>Bacillati</taxon>
        <taxon>Cyanobacteriota</taxon>
        <taxon>Cyanophyceae</taxon>
        <taxon>Nostocales</taxon>
        <taxon>Nostocaceae</taxon>
        <taxon>Trichormus</taxon>
    </lineage>
</organism>
<keyword evidence="2" id="KW-1185">Reference proteome</keyword>
<dbReference type="InterPro" id="IPR053256">
    <property type="entry name" value="Kelch_repeat-containing"/>
</dbReference>
<dbReference type="RefSeq" id="WP_127051650.1">
    <property type="nucleotide sequence ID" value="NZ_RSCM01000001.1"/>
</dbReference>
<dbReference type="InterPro" id="IPR006652">
    <property type="entry name" value="Kelch_1"/>
</dbReference>
<dbReference type="InterPro" id="IPR015915">
    <property type="entry name" value="Kelch-typ_b-propeller"/>
</dbReference>
<evidence type="ECO:0000313" key="1">
    <source>
        <dbReference type="EMBL" id="RUS99439.1"/>
    </source>
</evidence>
<protein>
    <recommendedName>
        <fullName evidence="3">Galactose oxidase</fullName>
    </recommendedName>
</protein>
<name>A0A3S1C9M3_ANAVA</name>
<dbReference type="AlphaFoldDB" id="A0A3S1C9M3"/>
<dbReference type="Gene3D" id="2.120.10.80">
    <property type="entry name" value="Kelch-type beta propeller"/>
    <property type="match status" value="2"/>
</dbReference>
<dbReference type="PANTHER" id="PTHR46773:SF5">
    <property type="entry name" value="OS04G0487100 PROTEIN"/>
    <property type="match status" value="1"/>
</dbReference>